<dbReference type="EMBL" id="FCNW02000060">
    <property type="protein sequence ID" value="SAL64119.1"/>
    <property type="molecule type" value="Genomic_DNA"/>
</dbReference>
<evidence type="ECO:0000313" key="2">
    <source>
        <dbReference type="Proteomes" id="UP000054977"/>
    </source>
</evidence>
<sequence>MNSNYISLRSLVDKWLAPTRLMPARVTQVGRLLANRARYVRLERHTSGEAITIIFFRHDDGSWFVFPPAPAGPSMCAGY</sequence>
<dbReference type="OrthoDB" id="8926609at2"/>
<proteinExistence type="predicted"/>
<keyword evidence="2" id="KW-1185">Reference proteome</keyword>
<organism evidence="1 2">
    <name type="scientific">Caballeronia humi</name>
    <dbReference type="NCBI Taxonomy" id="326474"/>
    <lineage>
        <taxon>Bacteria</taxon>
        <taxon>Pseudomonadati</taxon>
        <taxon>Pseudomonadota</taxon>
        <taxon>Betaproteobacteria</taxon>
        <taxon>Burkholderiales</taxon>
        <taxon>Burkholderiaceae</taxon>
        <taxon>Caballeronia</taxon>
    </lineage>
</organism>
<gene>
    <name evidence="1" type="ORF">AWB65_06001</name>
</gene>
<protein>
    <submittedName>
        <fullName evidence="1">Uncharacterized protein</fullName>
    </submittedName>
</protein>
<accession>A0A158J700</accession>
<name>A0A158J700_9BURK</name>
<reference evidence="1" key="1">
    <citation type="submission" date="2016-01" db="EMBL/GenBank/DDBJ databases">
        <authorList>
            <person name="Peeters C."/>
        </authorList>
    </citation>
    <scope>NUCLEOTIDE SEQUENCE [LARGE SCALE GENOMIC DNA]</scope>
    <source>
        <strain evidence="1">LMG 22934</strain>
    </source>
</reference>
<dbReference type="RefSeq" id="WP_087670567.1">
    <property type="nucleotide sequence ID" value="NZ_FCNW02000060.1"/>
</dbReference>
<dbReference type="AlphaFoldDB" id="A0A158J700"/>
<dbReference type="Proteomes" id="UP000054977">
    <property type="component" value="Unassembled WGS sequence"/>
</dbReference>
<evidence type="ECO:0000313" key="1">
    <source>
        <dbReference type="EMBL" id="SAL64119.1"/>
    </source>
</evidence>
<comment type="caution">
    <text evidence="1">The sequence shown here is derived from an EMBL/GenBank/DDBJ whole genome shotgun (WGS) entry which is preliminary data.</text>
</comment>